<gene>
    <name evidence="8" type="ORF">QE152_g28542</name>
</gene>
<dbReference type="Pfam" id="PF02197">
    <property type="entry name" value="RIIa"/>
    <property type="match status" value="1"/>
</dbReference>
<feature type="compositionally biased region" description="Basic and acidic residues" evidence="6">
    <location>
        <begin position="3412"/>
        <end position="3435"/>
    </location>
</feature>
<dbReference type="InterPro" id="IPR027417">
    <property type="entry name" value="P-loop_NTPase"/>
</dbReference>
<dbReference type="SMART" id="SM00394">
    <property type="entry name" value="RIIa"/>
    <property type="match status" value="1"/>
</dbReference>
<feature type="compositionally biased region" description="Basic and acidic residues" evidence="6">
    <location>
        <begin position="3169"/>
        <end position="3183"/>
    </location>
</feature>
<comment type="subcellular location">
    <subcellularLocation>
        <location evidence="1">Cytoplasm</location>
    </subcellularLocation>
</comment>
<dbReference type="PANTHER" id="PTHR22706:SF1">
    <property type="entry name" value="ASSEMBLY FACTOR FOR SPINDLE MICROTUBULES"/>
    <property type="match status" value="1"/>
</dbReference>
<evidence type="ECO:0000256" key="4">
    <source>
        <dbReference type="ARBA" id="ARBA00022860"/>
    </source>
</evidence>
<organism evidence="8 9">
    <name type="scientific">Popillia japonica</name>
    <name type="common">Japanese beetle</name>
    <dbReference type="NCBI Taxonomy" id="7064"/>
    <lineage>
        <taxon>Eukaryota</taxon>
        <taxon>Metazoa</taxon>
        <taxon>Ecdysozoa</taxon>
        <taxon>Arthropoda</taxon>
        <taxon>Hexapoda</taxon>
        <taxon>Insecta</taxon>
        <taxon>Pterygota</taxon>
        <taxon>Neoptera</taxon>
        <taxon>Endopterygota</taxon>
        <taxon>Coleoptera</taxon>
        <taxon>Polyphaga</taxon>
        <taxon>Scarabaeiformia</taxon>
        <taxon>Scarabaeidae</taxon>
        <taxon>Rutelinae</taxon>
        <taxon>Popillia</taxon>
    </lineage>
</organism>
<accession>A0AAW1JJ57</accession>
<keyword evidence="4" id="KW-0112">Calmodulin-binding</keyword>
<dbReference type="SUPFAM" id="SSF52540">
    <property type="entry name" value="P-loop containing nucleoside triphosphate hydrolases"/>
    <property type="match status" value="1"/>
</dbReference>
<feature type="region of interest" description="Disordered" evidence="6">
    <location>
        <begin position="3109"/>
        <end position="3184"/>
    </location>
</feature>
<feature type="domain" description="RIIa" evidence="7">
    <location>
        <begin position="143"/>
        <end position="180"/>
    </location>
</feature>
<evidence type="ECO:0000256" key="2">
    <source>
        <dbReference type="ARBA" id="ARBA00022490"/>
    </source>
</evidence>
<feature type="compositionally biased region" description="Polar residues" evidence="6">
    <location>
        <begin position="2559"/>
        <end position="2594"/>
    </location>
</feature>
<feature type="region of interest" description="Disordered" evidence="6">
    <location>
        <begin position="1110"/>
        <end position="1136"/>
    </location>
</feature>
<protein>
    <submittedName>
        <fullName evidence="8">IQ calmodulin-binding motif</fullName>
    </submittedName>
</protein>
<dbReference type="InterPro" id="IPR029526">
    <property type="entry name" value="PGBD"/>
</dbReference>
<feature type="region of interest" description="Disordered" evidence="6">
    <location>
        <begin position="2553"/>
        <end position="2676"/>
    </location>
</feature>
<proteinExistence type="predicted"/>
<dbReference type="EMBL" id="JASPKY010000359">
    <property type="protein sequence ID" value="KAK9704027.1"/>
    <property type="molecule type" value="Genomic_DNA"/>
</dbReference>
<feature type="compositionally biased region" description="Polar residues" evidence="6">
    <location>
        <begin position="3142"/>
        <end position="3168"/>
    </location>
</feature>
<feature type="compositionally biased region" description="Polar residues" evidence="6">
    <location>
        <begin position="2883"/>
        <end position="2893"/>
    </location>
</feature>
<feature type="region of interest" description="Disordered" evidence="6">
    <location>
        <begin position="2882"/>
        <end position="2918"/>
    </location>
</feature>
<dbReference type="GO" id="GO:0051295">
    <property type="term" value="P:establishment of meiotic spindle localization"/>
    <property type="evidence" value="ECO:0007669"/>
    <property type="project" value="TreeGrafter"/>
</dbReference>
<feature type="compositionally biased region" description="Basic and acidic residues" evidence="6">
    <location>
        <begin position="2840"/>
        <end position="2853"/>
    </location>
</feature>
<feature type="compositionally biased region" description="Basic and acidic residues" evidence="6">
    <location>
        <begin position="3378"/>
        <end position="3405"/>
    </location>
</feature>
<dbReference type="InterPro" id="IPR000048">
    <property type="entry name" value="IQ_motif_EF-hand-BS"/>
</dbReference>
<dbReference type="Pfam" id="PF00612">
    <property type="entry name" value="IQ"/>
    <property type="match status" value="6"/>
</dbReference>
<dbReference type="GO" id="GO:0005516">
    <property type="term" value="F:calmodulin binding"/>
    <property type="evidence" value="ECO:0007669"/>
    <property type="project" value="UniProtKB-KW"/>
</dbReference>
<feature type="region of interest" description="Disordered" evidence="6">
    <location>
        <begin position="1848"/>
        <end position="1891"/>
    </location>
</feature>
<feature type="region of interest" description="Disordered" evidence="6">
    <location>
        <begin position="2709"/>
        <end position="2757"/>
    </location>
</feature>
<evidence type="ECO:0000256" key="6">
    <source>
        <dbReference type="SAM" id="MobiDB-lite"/>
    </source>
</evidence>
<feature type="compositionally biased region" description="Basic and acidic residues" evidence="6">
    <location>
        <begin position="323"/>
        <end position="335"/>
    </location>
</feature>
<dbReference type="Pfam" id="PF13843">
    <property type="entry name" value="DDE_Tnp_1_7"/>
    <property type="match status" value="1"/>
</dbReference>
<dbReference type="SMART" id="SM00015">
    <property type="entry name" value="IQ"/>
    <property type="match status" value="6"/>
</dbReference>
<feature type="region of interest" description="Disordered" evidence="6">
    <location>
        <begin position="1918"/>
        <end position="1974"/>
    </location>
</feature>
<dbReference type="InterPro" id="IPR051185">
    <property type="entry name" value="ASPM"/>
</dbReference>
<dbReference type="GO" id="GO:0005737">
    <property type="term" value="C:cytoplasm"/>
    <property type="evidence" value="ECO:0007669"/>
    <property type="project" value="UniProtKB-SubCell"/>
</dbReference>
<dbReference type="GO" id="GO:0000922">
    <property type="term" value="C:spindle pole"/>
    <property type="evidence" value="ECO:0007669"/>
    <property type="project" value="TreeGrafter"/>
</dbReference>
<evidence type="ECO:0000259" key="7">
    <source>
        <dbReference type="SMART" id="SM00394"/>
    </source>
</evidence>
<dbReference type="InterPro" id="IPR047579">
    <property type="entry name" value="DD_CABYR_SP17"/>
</dbReference>
<evidence type="ECO:0000313" key="9">
    <source>
        <dbReference type="Proteomes" id="UP001458880"/>
    </source>
</evidence>
<dbReference type="Gene3D" id="1.20.890.10">
    <property type="entry name" value="cAMP-dependent protein kinase regulatory subunit, dimerization-anchoring domain"/>
    <property type="match status" value="1"/>
</dbReference>
<feature type="region of interest" description="Disordered" evidence="6">
    <location>
        <begin position="2840"/>
        <end position="2860"/>
    </location>
</feature>
<feature type="compositionally biased region" description="Basic and acidic residues" evidence="6">
    <location>
        <begin position="2666"/>
        <end position="2676"/>
    </location>
</feature>
<keyword evidence="9" id="KW-1185">Reference proteome</keyword>
<dbReference type="GO" id="GO:0000278">
    <property type="term" value="P:mitotic cell cycle"/>
    <property type="evidence" value="ECO:0007669"/>
    <property type="project" value="TreeGrafter"/>
</dbReference>
<feature type="region of interest" description="Disordered" evidence="6">
    <location>
        <begin position="1043"/>
        <end position="1062"/>
    </location>
</feature>
<feature type="compositionally biased region" description="Basic and acidic residues" evidence="6">
    <location>
        <begin position="3484"/>
        <end position="3493"/>
    </location>
</feature>
<dbReference type="Gene3D" id="1.20.5.190">
    <property type="match status" value="2"/>
</dbReference>
<keyword evidence="3" id="KW-0677">Repeat</keyword>
<feature type="compositionally biased region" description="Polar residues" evidence="6">
    <location>
        <begin position="2612"/>
        <end position="2634"/>
    </location>
</feature>
<feature type="compositionally biased region" description="Basic and acidic residues" evidence="6">
    <location>
        <begin position="300"/>
        <end position="315"/>
    </location>
</feature>
<feature type="region of interest" description="Disordered" evidence="6">
    <location>
        <begin position="3477"/>
        <end position="3516"/>
    </location>
</feature>
<feature type="compositionally biased region" description="Basic and acidic residues" evidence="6">
    <location>
        <begin position="265"/>
        <end position="292"/>
    </location>
</feature>
<feature type="compositionally biased region" description="Basic and acidic residues" evidence="6">
    <location>
        <begin position="3109"/>
        <end position="3141"/>
    </location>
</feature>
<evidence type="ECO:0000256" key="5">
    <source>
        <dbReference type="SAM" id="Coils"/>
    </source>
</evidence>
<feature type="region of interest" description="Disordered" evidence="6">
    <location>
        <begin position="3069"/>
        <end position="3094"/>
    </location>
</feature>
<dbReference type="Proteomes" id="UP001458880">
    <property type="component" value="Unassembled WGS sequence"/>
</dbReference>
<dbReference type="PANTHER" id="PTHR22706">
    <property type="entry name" value="ASSEMBLY FACTOR FOR SPINDLE MICROTUBULES"/>
    <property type="match status" value="1"/>
</dbReference>
<evidence type="ECO:0000313" key="8">
    <source>
        <dbReference type="EMBL" id="KAK9704027.1"/>
    </source>
</evidence>
<comment type="caution">
    <text evidence="8">The sequence shown here is derived from an EMBL/GenBank/DDBJ whole genome shotgun (WGS) entry which is preliminary data.</text>
</comment>
<feature type="compositionally biased region" description="Basic and acidic residues" evidence="6">
    <location>
        <begin position="366"/>
        <end position="385"/>
    </location>
</feature>
<feature type="compositionally biased region" description="Basic and acidic residues" evidence="6">
    <location>
        <begin position="1918"/>
        <end position="1934"/>
    </location>
</feature>
<dbReference type="SUPFAM" id="SSF47391">
    <property type="entry name" value="Dimerization-anchoring domain of cAMP-dependent PK regulatory subunit"/>
    <property type="match status" value="1"/>
</dbReference>
<keyword evidence="5" id="KW-0175">Coiled coil</keyword>
<feature type="compositionally biased region" description="Basic and acidic residues" evidence="6">
    <location>
        <begin position="342"/>
        <end position="354"/>
    </location>
</feature>
<evidence type="ECO:0000256" key="1">
    <source>
        <dbReference type="ARBA" id="ARBA00004496"/>
    </source>
</evidence>
<feature type="region of interest" description="Disordered" evidence="6">
    <location>
        <begin position="223"/>
        <end position="413"/>
    </location>
</feature>
<dbReference type="PROSITE" id="PS50096">
    <property type="entry name" value="IQ"/>
    <property type="match status" value="6"/>
</dbReference>
<reference evidence="8 9" key="1">
    <citation type="journal article" date="2024" name="BMC Genomics">
        <title>De novo assembly and annotation of Popillia japonica's genome with initial clues to its potential as an invasive pest.</title>
        <authorList>
            <person name="Cucini C."/>
            <person name="Boschi S."/>
            <person name="Funari R."/>
            <person name="Cardaioli E."/>
            <person name="Iannotti N."/>
            <person name="Marturano G."/>
            <person name="Paoli F."/>
            <person name="Bruttini M."/>
            <person name="Carapelli A."/>
            <person name="Frati F."/>
            <person name="Nardi F."/>
        </authorList>
    </citation>
    <scope>NUCLEOTIDE SEQUENCE [LARGE SCALE GENOMIC DNA]</scope>
    <source>
        <strain evidence="8">DMR45628</strain>
    </source>
</reference>
<dbReference type="CDD" id="cd12100">
    <property type="entry name" value="DD_CABYR_SP17"/>
    <property type="match status" value="1"/>
</dbReference>
<feature type="region of interest" description="Disordered" evidence="6">
    <location>
        <begin position="3370"/>
        <end position="3455"/>
    </location>
</feature>
<feature type="compositionally biased region" description="Basic and acidic residues" evidence="6">
    <location>
        <begin position="3507"/>
        <end position="3516"/>
    </location>
</feature>
<feature type="compositionally biased region" description="Basic and acidic residues" evidence="6">
    <location>
        <begin position="3073"/>
        <end position="3090"/>
    </location>
</feature>
<evidence type="ECO:0000256" key="3">
    <source>
        <dbReference type="ARBA" id="ARBA00022737"/>
    </source>
</evidence>
<sequence length="3726" mass="415788">MHVYEGAEHENNTSITLGERVVSKLATAFEGFGYCLFFDNFFSSVLLAQKLLIKKLFTCGTIRQTRKLFPRHILREDKKMKVGDFDGVLYKNVGISKWKDRGKKSVSIISTMHNPEGTAQYTMQVATMSSDSDMVVKRLSVPMGLEELMESLTKEVLRRKPSDIYAFASEHFAQLLEIRDQGNMRGSLRRLKKTYSQTSYDTSESLTNRNNQIKVKSATFGSMVKRTDRATNANRSPAPKSMLTKKNVPIKNEVPVGSNSSGKTGKQERTKSIMEKRRAGKRNMEESKKKLESQGQPVELESKKVGEVSRKSDVGRRRHSVAHRKEDKESVENIRSRSSSKGKIDDISKPTTERTRRKSNASKSTKKLEEHDKTKLSTSTDELKTSKVSPIVEKISPRTRDGKRRMSKDMQKTKLLLPEMAEVIVSGEGEKMLTVEQSQEPVPDSSKHEEPVLTKVTEISDDIVTQMGHESAIIEKSSVMDSTENVEKGIEASNIDMTQVESQNLETDDVSAALEVSKSEELELAKEDVVTREESFTETAVSTQHNQEVNFQKSNSESLNIDSEDTDKISESKIDLILKNIDDNEKLEPPEELEGKVTKISTDFSAADQEYVDDVQPEEIKNNKKEIIIIEKKKVDAELKVNDARDQVEELEQAAVKIQSLIRGHLIRKMMTKNLNSGKGDESVASIKDAAVEITPGENAGKSIPEVYKIKEEINLAVANNDKKMSKNDSNKENFSFEDIIDNLGAVIKMQALVRGYLARKFLNKNSEQGGVTSPVDDGIQKIEVERIDEITQAEAMDSNVLKQEIIEPEKTEQKELQTDQLLGDFLPNINAITKIQSVVRGFLTRKSILKTSSIQDSSTGHPLSEEKQNLAAETINHETSMQQTAAPADNINEVNGSTANDLVENKLDPKHDIETNALKEQTSDFLESEFIHYDSSRYDDPMNASNEESLDMVKDALDIKPNGKELEIKTNLEERSDHSSEKETTVEMLKFNSNEAFGDDVKPRANSIEKLADIPNCANDAATKIQSIWRGHRMRRAVRSMKYDDLQKPPECDELPHQRSSPEDAKKAAIIIQALFRGYMARKRYESADRRLLKKRNFAGSLPTLMEVEGEDNKYSTSSSDHERIEETSSATSHLEEICQTPLDTSESSASGGHRTISDEEVFAILKQLDDTPIPTDQPRRKSKMYTRSLTFDDPLTQHTNANVLTKSMTFVMGDEFQRFDTNDSLRSVGTDYESLSTESETKLLEETNHISEITSAIKEDVQKLKKTLEDGVEIKEISDDKKQDNRNIAEITKSICEDVVQLEKTLSDDTVVDSNKGIIGKTAEPTDASTRPVSKDSVTSTDSVDTVIFNGAYKKDLLNQTDLKEDVLDNISKKKLPTEESPDLTNNAHLQRLDAVIREGDTLVTDILNTAKDRLQNEEINNQFFEQDPIPQIASDKRQSTTSDELRQLWQDEAATTIQKSYRGYRVRRDLETQPHHADDELKKATEDSVNKEITRYLNQITAPIRRAFSADKSSAVITDKEKSSNKRVHSASLETPKATPVYIPLRDYSEEEKDVSGQIADIIVPDNLNVSNIEELNNNNQAVKNEELAKKELTVFDIMAETVTNRDESDKAVAIESAAIEEESKTNTDSKADEVEQEASDKISACISAVVAPITKRFQPVESFDEKATLEIVPRLVDTEPVYHYIPLRNYSEEESKENESPPVRREELNVSANVEAINEVSEVPELSQNTLSETIEEETVNDNLPKNANDGLNKNLKFDETDAGVNEIAKDIELPAQNKEEYVSKEINEYIDSIVDPIKKTFSSYKESSIAKDAQPSPHQSEPDYKYIPLKEYSSDEAVIEEYTAESSNHPEIKDATETTVTTAKNAEIGGISKSEDEEAHDDKNKSLEVVQVVEKITENDLPNVTEHIEIVSENLIKNKDDKSPQDNVERGSLVGKSKSMAEVNGELNEDQSKNLKSNQEETDINSHEAVKKFEAEEKATIIEESVVVKHTKEAGIDQESKDAHETSITTANDIATGDILSTTEEAGEKDDGNKTLKVVQDVEFRENDLQNFETQNMETASGDLIKNEDEQLNRQDNERSGISDLETNSKVDVTENKMLSLNEELNRDQGNNLEGNQEEVHINSDQLVSKLEVVQEKAPNAEETRKMSEETVIARHTTQSGNDQMLKETTEKNVATEDIASANEEGIQEDEQKTMEVMQELDREITGNRSQNFETSQIEAASASITENKADKVDLLDNIGKEVLDLVSNSKVELNVNPNMLRLSEEYTEGKSNDLKDNQEALPLNSHQTVQDLEANEHKISVIEDVTLQKAVQQMANPPGYTHSGNKDEPDEVDINTYNTDIASFGVETAQSSNLDVTAESLPQAIEKEEIKLTSDNDTVINETEKTAKDTENKQVLRNETAEAIKKEENLSEAIKKEEVATEAAIVVSHDRTNTSANKESIIDEKVENDSKIGLETTDVLSNSAVDSRFSQIGNMVNLKDTSESEKSELIGSNNINVNNDKSDNNVPEEANKISFVADKLMQNNASNPVIESHLHLPKAVEEIETSPHAVPDNITTMKPESQQTVEETTDTSDQISDIVTEINDSTIDSHADSPINEVTKSVEVTDPSSTGRTTSSDILTTQENQPTAGSMEEKDVEVSSDKKVEDMRNQLSSSTSDSRSSPHDVIRIEIKDKSPVENLIQQEKAIDQRLKYDTLSTDDSIPEEKIQKNIIDDVSADAGMMDTSTDKSEITSTPTTDMSDENNKINENDTTLQADTILDKQDDRQTEHGEQKIKDLADKAQADQIVEEIASKKDIGNNEKFNDKETATTIQEIHKIDSPIETLLEENLHFRKEDRASLSTNGEDKASENTNDDDEIQAKIENIESEIETVLGKIGSVTENGDSSQNEIIGKNEIDGKQTGDLNSENSLEKHADKANDARIPIKPKMDSDNLPSVNGVDPIKTETTVDIESSTDGSRENIEENMLTSTAAADVSSFRNEKEVVADEKIQNNSDKQIFDGNDTDSIDGIKNSVKSSKAAMFVDATEEEHEHINAFKNTKHVDLSNDIKDDTSRNLNDSESNIINAAVGESKKQTDDAKQSSLKVEDSSDINKLSDKMLNIPQHEEVNQEGPVSHKEHAEIDNSEKVTEQTRLGKENIESTMTNVPKTQEQTSSDVIENEMQQQPLDEHGSSEEHKKEDVPSLLEDMSNNLTDQDGNHHALINHSFDEVTGGGGIGDNSATDRHKRDVQEVNPQDTTNIKINQTEENLINEHLSNTQLDSGSENSNNQIEEINKFEGSVPLIENDNKKQKTEDKVVEITKSDLHTSEEAKNLEVDHNLAASDSNSDAYIKDVLLSSDTGYKIQDQAVDETVGQTVLNDLSSGFLKTGTTEAASQQEKENAVEISSKDSKLEEAHTLQDDNDGKLQANNEENKLNDTTDGKLQESHKETKMQDDSTDDIMPDHESNKLEADNKIETLQTDILDNKLEDDHHNEKLQQNQKNQKMEDQKDTAEYQAPSTGTIGESTKVEEAKDGKEDEIHNAELTNFKQLSMLDSRKDNVIVQTKELGHDLSDDVSEQGLTSMQNEGSKDAVVLHSGPEVTTKASSKETEIDELENKKHGPPFYLHQDLYIPDVPSTFQEKKFAEALKLSTNSVKEEDNIKNKEGLLHSGEFHDSIPVNIASEPVKEPVTTQTNGIQCNIEHERNVPTSTVLVHSGELHDNILPLAFQMNQDPGQVFVIIVSGIH</sequence>
<name>A0AAW1JJ57_POPJA</name>
<dbReference type="CDD" id="cd23767">
    <property type="entry name" value="IQCD"/>
    <property type="match status" value="4"/>
</dbReference>
<feature type="coiled-coil region" evidence="5">
    <location>
        <begin position="634"/>
        <end position="661"/>
    </location>
</feature>
<keyword evidence="2" id="KW-0963">Cytoplasm</keyword>
<dbReference type="InterPro" id="IPR003117">
    <property type="entry name" value="cAMP_dep_PK_reg_su_I/II_a/b"/>
</dbReference>
<feature type="compositionally biased region" description="Basic and acidic residues" evidence="6">
    <location>
        <begin position="3442"/>
        <end position="3455"/>
    </location>
</feature>
<feature type="compositionally biased region" description="Basic and acidic residues" evidence="6">
    <location>
        <begin position="2637"/>
        <end position="2654"/>
    </location>
</feature>
<dbReference type="GO" id="GO:0007051">
    <property type="term" value="P:spindle organization"/>
    <property type="evidence" value="ECO:0007669"/>
    <property type="project" value="TreeGrafter"/>
</dbReference>